<reference evidence="3" key="1">
    <citation type="submission" date="2023-08" db="EMBL/GenBank/DDBJ databases">
        <authorList>
            <person name="Chen Y."/>
            <person name="Shah S."/>
            <person name="Dougan E. K."/>
            <person name="Thang M."/>
            <person name="Chan C."/>
        </authorList>
    </citation>
    <scope>NUCLEOTIDE SEQUENCE</scope>
</reference>
<evidence type="ECO:0000259" key="2">
    <source>
        <dbReference type="Pfam" id="PF07699"/>
    </source>
</evidence>
<keyword evidence="4" id="KW-1185">Reference proteome</keyword>
<dbReference type="SUPFAM" id="SSF57184">
    <property type="entry name" value="Growth factor receptor domain"/>
    <property type="match status" value="1"/>
</dbReference>
<organism evidence="3 4">
    <name type="scientific">Effrenium voratum</name>
    <dbReference type="NCBI Taxonomy" id="2562239"/>
    <lineage>
        <taxon>Eukaryota</taxon>
        <taxon>Sar</taxon>
        <taxon>Alveolata</taxon>
        <taxon>Dinophyceae</taxon>
        <taxon>Suessiales</taxon>
        <taxon>Symbiodiniaceae</taxon>
        <taxon>Effrenium</taxon>
    </lineage>
</organism>
<evidence type="ECO:0000313" key="3">
    <source>
        <dbReference type="EMBL" id="CAJ1385052.1"/>
    </source>
</evidence>
<comment type="caution">
    <text evidence="3">The sequence shown here is derived from an EMBL/GenBank/DDBJ whole genome shotgun (WGS) entry which is preliminary data.</text>
</comment>
<evidence type="ECO:0000313" key="4">
    <source>
        <dbReference type="Proteomes" id="UP001178507"/>
    </source>
</evidence>
<evidence type="ECO:0000256" key="1">
    <source>
        <dbReference type="SAM" id="Phobius"/>
    </source>
</evidence>
<feature type="domain" description="Tyrosine-protein kinase ephrin type A/B receptor-like" evidence="2">
    <location>
        <begin position="93"/>
        <end position="141"/>
    </location>
</feature>
<dbReference type="Gene3D" id="2.10.50.10">
    <property type="entry name" value="Tumor Necrosis Factor Receptor, subunit A, domain 2"/>
    <property type="match status" value="2"/>
</dbReference>
<keyword evidence="1" id="KW-1133">Transmembrane helix</keyword>
<accession>A0AA36MV84</accession>
<gene>
    <name evidence="3" type="ORF">EVOR1521_LOCUS11744</name>
</gene>
<keyword evidence="1" id="KW-0812">Transmembrane</keyword>
<dbReference type="SMART" id="SM01411">
    <property type="entry name" value="Ephrin_rec_like"/>
    <property type="match status" value="2"/>
</dbReference>
<dbReference type="InterPro" id="IPR009030">
    <property type="entry name" value="Growth_fac_rcpt_cys_sf"/>
</dbReference>
<dbReference type="EMBL" id="CAUJNA010001188">
    <property type="protein sequence ID" value="CAJ1385052.1"/>
    <property type="molecule type" value="Genomic_DNA"/>
</dbReference>
<dbReference type="InterPro" id="IPR011641">
    <property type="entry name" value="Tyr-kin_ephrin_A/B_rcpt-like"/>
</dbReference>
<feature type="non-terminal residue" evidence="3">
    <location>
        <position position="1012"/>
    </location>
</feature>
<feature type="transmembrane region" description="Helical" evidence="1">
    <location>
        <begin position="973"/>
        <end position="997"/>
    </location>
</feature>
<proteinExistence type="predicted"/>
<dbReference type="Proteomes" id="UP001178507">
    <property type="component" value="Unassembled WGS sequence"/>
</dbReference>
<dbReference type="AlphaFoldDB" id="A0AA36MV84"/>
<sequence>KMVSCLGASCDLAGGWLPPDRSSSCPGGEVWTNTEGCTQCSPGDFATAAMLACAACGAGGFSNFSGADACQPCAPGFFAANTGATACAACGQGEYLETSSGTACLKCPAGTFSEAAGLTQCAECPPGRSSDFEGTSSARMCSCRPETRLEEEECVPCADTEVCEGGRVVATRPSAKQWLELVEQMSLLEAQGETMARLFLQIAAGIQVNSSKASLLDLMDVYNSSLFSITFGDSANNIPAPTSPEVQDALEGALSVWLPLRSLLADNVDTVRTDGVDTSVVGAVTDSSSALYYKVDAAWKALVDDADEAGAKLNGLAVNIAERQRILIQRMCKDVLLVAHAVSLDYSFANLQSVVGLYEESGEGIVFGIRAAGVPELTDMCTMHQMREVSFYYQQVRPFMREVLNAQSSFEASEIASAVVGDVVRFVDPLYAAMVAAAHLYLNSSSASCDPLVTTTWNEWRALSLGICDTRIGLQRSLRFFMQIANGLAVQESKVELTVVVAKQTQLMRDLVTGNKMDDMPAPVTQKIMDKVIHAREAWSNLADGLDEAIQQDELPKVDVLRGLLLGNVLFEDLMDAMELFVAEAAVATVQSRILDLTHRQQFRFHQLPVKAYQILLGIHVEEAWRDLNATVTSFRQMRRDLVLGAPGSVMELKPVTNVCIARMMSKVFDTWYELEQACYAVARGDGSKVREINLLSSRGHSDMEAPSHGLERFYEGQWEVCENLTLGVADWTLLMAEVTRLAQLSQRVMSSMVAAQEGLDGDLTVSLAELRASLERLILGFPNMVPVQPTQALFRRILDVAAPAVDALASAVAEGAVARAQSRAGELLEVARALLRVYTGEGLQQEPSWPGQRVQLAMWQSVLAQKLAKEAVISVYNVATLGANMDATIRDFETAQSQLRDGGGDVPNGIVPERDDLLKQWERVNLAWSRFVASLQSLQEMEPALLDLLAELERAVPLYGVRDIESPDVTPWGFYIAYALLGLVLLCCSCAACYVARKASKKAQSQDCSQV</sequence>
<keyword evidence="1" id="KW-0472">Membrane</keyword>
<dbReference type="PANTHER" id="PTHR46967">
    <property type="entry name" value="INSULIN-LIKE GROWTH FACTOR BINDING PROTEIN,N-TERMINAL"/>
    <property type="match status" value="1"/>
</dbReference>
<dbReference type="CDD" id="cd00185">
    <property type="entry name" value="TNFRSF"/>
    <property type="match status" value="1"/>
</dbReference>
<name>A0AA36MV84_9DINO</name>
<protein>
    <recommendedName>
        <fullName evidence="2">Tyrosine-protein kinase ephrin type A/B receptor-like domain-containing protein</fullName>
    </recommendedName>
</protein>
<dbReference type="Pfam" id="PF07699">
    <property type="entry name" value="Ephrin_rec_like"/>
    <property type="match status" value="1"/>
</dbReference>
<dbReference type="PANTHER" id="PTHR46967:SF2">
    <property type="entry name" value="SUSHI, VON WILLEBRAND FACTOR TYPE A, EGF AND PENTRAXIN DOMAIN-CONTAINING PROTEIN 1-LIKE"/>
    <property type="match status" value="1"/>
</dbReference>